<dbReference type="AlphaFoldDB" id="A0AAV0MK23"/>
<accession>A0AAV0MK23</accession>
<dbReference type="PROSITE" id="PS50863">
    <property type="entry name" value="B3"/>
    <property type="match status" value="2"/>
</dbReference>
<dbReference type="SUPFAM" id="SSF101936">
    <property type="entry name" value="DNA-binding pseudobarrel domain"/>
    <property type="match status" value="2"/>
</dbReference>
<feature type="domain" description="TF-B3" evidence="7">
    <location>
        <begin position="34"/>
        <end position="126"/>
    </location>
</feature>
<dbReference type="InterPro" id="IPR003340">
    <property type="entry name" value="B3_DNA-bd"/>
</dbReference>
<keyword evidence="2" id="KW-0805">Transcription regulation</keyword>
<feature type="domain" description="TF-B3" evidence="7">
    <location>
        <begin position="481"/>
        <end position="577"/>
    </location>
</feature>
<dbReference type="Proteomes" id="UP001154282">
    <property type="component" value="Unassembled WGS sequence"/>
</dbReference>
<dbReference type="Pfam" id="PF02362">
    <property type="entry name" value="B3"/>
    <property type="match status" value="2"/>
</dbReference>
<feature type="region of interest" description="Disordered" evidence="6">
    <location>
        <begin position="144"/>
        <end position="305"/>
    </location>
</feature>
<dbReference type="Gene3D" id="2.40.330.10">
    <property type="entry name" value="DNA-binding pseudobarrel domain"/>
    <property type="match status" value="2"/>
</dbReference>
<dbReference type="GO" id="GO:0003677">
    <property type="term" value="F:DNA binding"/>
    <property type="evidence" value="ECO:0007669"/>
    <property type="project" value="UniProtKB-KW"/>
</dbReference>
<dbReference type="PANTHER" id="PTHR31920">
    <property type="entry name" value="B3 DOMAIN-CONTAINING"/>
    <property type="match status" value="1"/>
</dbReference>
<sequence length="583" mass="64244">MSSLGERSGKACRECSRRCSFLHGKGKKTDPCLPSFFKIMFGERFSELLFFPPKFVPMVVGFVSQGTYLKDANGGRWRVELAKVDGSLALGKGWGDFVKHHDLVLGDFVVFDLVESHFEVRMYGRTACEKLNAAQISDKKQVAHNNYGGGFGPHGFNHGGDKGSDTGKFRGQQSKVVNEKGYQESKGKKSSRIPAAQGISGTETGNKRPRNGGSARTPTVIDLETEDENDEPEAASNERAGYREKAKMDRGEESGDVPISRSEKNKRASHVELQQPKLKWPKKEKSNDITRNRNNGLSASYSNPHQFVNGECSRDAEMGKVQTRSAKGLHKVEATTEKLLDSAAGKFQRSQVFERKLQRKDGGDQLELTVKHKTGGCGKNKVAATGKLDSGDIVERSKKLVAGFAKENLSKGFSIPSKVLELGLKAARTGKRLSGHEVDSMQMKVDSTCSRMRKTEMVPMAVLKPEPICFGSNPPTPISAQISYIIPNETRTHLDLSAPLPLLGERLSSQRTVVMLKDPKTRLWPVLYLRTSTTKVALEYGWEAFAVDHDIRVGDECIFSVDNCSEGVYAVHIIRHHVGELAG</sequence>
<dbReference type="SMART" id="SM01019">
    <property type="entry name" value="B3"/>
    <property type="match status" value="2"/>
</dbReference>
<name>A0AAV0MK23_9ROSI</name>
<feature type="compositionally biased region" description="Basic and acidic residues" evidence="6">
    <location>
        <begin position="281"/>
        <end position="291"/>
    </location>
</feature>
<evidence type="ECO:0000313" key="8">
    <source>
        <dbReference type="EMBL" id="CAI0446336.1"/>
    </source>
</evidence>
<feature type="compositionally biased region" description="Polar residues" evidence="6">
    <location>
        <begin position="292"/>
        <end position="305"/>
    </location>
</feature>
<dbReference type="CDD" id="cd10017">
    <property type="entry name" value="B3_DNA"/>
    <property type="match status" value="2"/>
</dbReference>
<evidence type="ECO:0000256" key="1">
    <source>
        <dbReference type="ARBA" id="ARBA00004123"/>
    </source>
</evidence>
<proteinExistence type="predicted"/>
<keyword evidence="4" id="KW-0804">Transcription</keyword>
<feature type="compositionally biased region" description="Basic and acidic residues" evidence="6">
    <location>
        <begin position="177"/>
        <end position="187"/>
    </location>
</feature>
<evidence type="ECO:0000259" key="7">
    <source>
        <dbReference type="PROSITE" id="PS50863"/>
    </source>
</evidence>
<evidence type="ECO:0000256" key="4">
    <source>
        <dbReference type="ARBA" id="ARBA00023163"/>
    </source>
</evidence>
<feature type="compositionally biased region" description="Acidic residues" evidence="6">
    <location>
        <begin position="223"/>
        <end position="233"/>
    </location>
</feature>
<keyword evidence="9" id="KW-1185">Reference proteome</keyword>
<evidence type="ECO:0000313" key="9">
    <source>
        <dbReference type="Proteomes" id="UP001154282"/>
    </source>
</evidence>
<feature type="compositionally biased region" description="Basic and acidic residues" evidence="6">
    <location>
        <begin position="261"/>
        <end position="270"/>
    </location>
</feature>
<keyword evidence="5" id="KW-0539">Nucleus</keyword>
<evidence type="ECO:0000256" key="3">
    <source>
        <dbReference type="ARBA" id="ARBA00023125"/>
    </source>
</evidence>
<feature type="compositionally biased region" description="Basic and acidic residues" evidence="6">
    <location>
        <begin position="240"/>
        <end position="253"/>
    </location>
</feature>
<reference evidence="8" key="1">
    <citation type="submission" date="2022-08" db="EMBL/GenBank/DDBJ databases">
        <authorList>
            <person name="Gutierrez-Valencia J."/>
        </authorList>
    </citation>
    <scope>NUCLEOTIDE SEQUENCE</scope>
</reference>
<evidence type="ECO:0000256" key="2">
    <source>
        <dbReference type="ARBA" id="ARBA00023015"/>
    </source>
</evidence>
<organism evidence="8 9">
    <name type="scientific">Linum tenue</name>
    <dbReference type="NCBI Taxonomy" id="586396"/>
    <lineage>
        <taxon>Eukaryota</taxon>
        <taxon>Viridiplantae</taxon>
        <taxon>Streptophyta</taxon>
        <taxon>Embryophyta</taxon>
        <taxon>Tracheophyta</taxon>
        <taxon>Spermatophyta</taxon>
        <taxon>Magnoliopsida</taxon>
        <taxon>eudicotyledons</taxon>
        <taxon>Gunneridae</taxon>
        <taxon>Pentapetalae</taxon>
        <taxon>rosids</taxon>
        <taxon>fabids</taxon>
        <taxon>Malpighiales</taxon>
        <taxon>Linaceae</taxon>
        <taxon>Linum</taxon>
    </lineage>
</organism>
<dbReference type="GO" id="GO:0005634">
    <property type="term" value="C:nucleus"/>
    <property type="evidence" value="ECO:0007669"/>
    <property type="project" value="UniProtKB-SubCell"/>
</dbReference>
<evidence type="ECO:0000256" key="5">
    <source>
        <dbReference type="ARBA" id="ARBA00023242"/>
    </source>
</evidence>
<keyword evidence="3" id="KW-0238">DNA-binding</keyword>
<comment type="caution">
    <text evidence="8">The sequence shown here is derived from an EMBL/GenBank/DDBJ whole genome shotgun (WGS) entry which is preliminary data.</text>
</comment>
<comment type="subcellular location">
    <subcellularLocation>
        <location evidence="1">Nucleus</location>
    </subcellularLocation>
</comment>
<dbReference type="EMBL" id="CAMGYJ010000007">
    <property type="protein sequence ID" value="CAI0446336.1"/>
    <property type="molecule type" value="Genomic_DNA"/>
</dbReference>
<feature type="compositionally biased region" description="Basic and acidic residues" evidence="6">
    <location>
        <begin position="159"/>
        <end position="168"/>
    </location>
</feature>
<dbReference type="InterPro" id="IPR015300">
    <property type="entry name" value="DNA-bd_pseudobarrel_sf"/>
</dbReference>
<gene>
    <name evidence="8" type="ORF">LITE_LOCUS28972</name>
</gene>
<evidence type="ECO:0000256" key="6">
    <source>
        <dbReference type="SAM" id="MobiDB-lite"/>
    </source>
</evidence>
<protein>
    <recommendedName>
        <fullName evidence="7">TF-B3 domain-containing protein</fullName>
    </recommendedName>
</protein>
<dbReference type="InterPro" id="IPR050655">
    <property type="entry name" value="Plant_B3_domain"/>
</dbReference>
<dbReference type="PANTHER" id="PTHR31920:SF145">
    <property type="entry name" value="B3 DOMAIN-CONTAINING PROTEIN REM20-LIKE ISOFORM X1"/>
    <property type="match status" value="1"/>
</dbReference>